<dbReference type="AlphaFoldDB" id="E6K241"/>
<gene>
    <name evidence="2" type="ORF">HMPREF0620_1514</name>
</gene>
<keyword evidence="3" id="KW-1185">Reference proteome</keyword>
<reference evidence="2 3" key="1">
    <citation type="submission" date="2010-12" db="EMBL/GenBank/DDBJ databases">
        <authorList>
            <person name="Muzny D."/>
            <person name="Qin X."/>
            <person name="Buhay C."/>
            <person name="Dugan-Rocha S."/>
            <person name="Ding Y."/>
            <person name="Chen G."/>
            <person name="Hawes A."/>
            <person name="Holder M."/>
            <person name="Jhangiani S."/>
            <person name="Johnson A."/>
            <person name="Khan Z."/>
            <person name="Li Z."/>
            <person name="Liu W."/>
            <person name="Liu X."/>
            <person name="Perez L."/>
            <person name="Shen H."/>
            <person name="Wang Q."/>
            <person name="Watt J."/>
            <person name="Xi L."/>
            <person name="Xin Y."/>
            <person name="Zhou J."/>
            <person name="Deng J."/>
            <person name="Jiang H."/>
            <person name="Liu Y."/>
            <person name="Qu J."/>
            <person name="Song X.-Z."/>
            <person name="Zhang L."/>
            <person name="Villasana D."/>
            <person name="Johnson A."/>
            <person name="Liu J."/>
            <person name="Liyanage D."/>
            <person name="Lorensuhewa L."/>
            <person name="Robinson T."/>
            <person name="Song A."/>
            <person name="Song B.-B."/>
            <person name="Dinh H."/>
            <person name="Thornton R."/>
            <person name="Coyle M."/>
            <person name="Francisco L."/>
            <person name="Jackson L."/>
            <person name="Javaid M."/>
            <person name="Korchina V."/>
            <person name="Kovar C."/>
            <person name="Mata R."/>
            <person name="Mathew T."/>
            <person name="Ngo R."/>
            <person name="Nguyen L."/>
            <person name="Nguyen N."/>
            <person name="Okwuonu G."/>
            <person name="Ongeri F."/>
            <person name="Pham C."/>
            <person name="Simmons D."/>
            <person name="Wilczek-Boney K."/>
            <person name="Hale W."/>
            <person name="Jakkamsetti A."/>
            <person name="Pham P."/>
            <person name="Ruth R."/>
            <person name="San Lucas F."/>
            <person name="Warren J."/>
            <person name="Zhang J."/>
            <person name="Zhao Z."/>
            <person name="Zhou C."/>
            <person name="Zhu D."/>
            <person name="Lee S."/>
            <person name="Bess C."/>
            <person name="Blankenburg K."/>
            <person name="Forbes L."/>
            <person name="Fu Q."/>
            <person name="Gubbala S."/>
            <person name="Hirani K."/>
            <person name="Jayaseelan J.C."/>
            <person name="Lara F."/>
            <person name="Munidasa M."/>
            <person name="Palculict T."/>
            <person name="Patil S."/>
            <person name="Pu L.-L."/>
            <person name="Saada N."/>
            <person name="Tang L."/>
            <person name="Weissenberger G."/>
            <person name="Zhu Y."/>
            <person name="Hemphill L."/>
            <person name="Shang Y."/>
            <person name="Youmans B."/>
            <person name="Ayvaz T."/>
            <person name="Ross M."/>
            <person name="Santibanez J."/>
            <person name="Aqrawi P."/>
            <person name="Gross S."/>
            <person name="Joshi V."/>
            <person name="Fowler G."/>
            <person name="Nazareth L."/>
            <person name="Reid J."/>
            <person name="Worley K."/>
            <person name="Petrosino J."/>
            <person name="Highlander S."/>
            <person name="Gibbs R."/>
        </authorList>
    </citation>
    <scope>NUCLEOTIDE SEQUENCE [LARGE SCALE GENOMIC DNA]</scope>
    <source>
        <strain evidence="2 3">DSM 10105</strain>
    </source>
</reference>
<accession>E6K241</accession>
<sequence length="129" mass="14579">MKKLFRWICGILGIIVAIALIGGAIIMIDIHRYGAGRVTFPQVVEVNLRHDLVSVGKDGKGEYFLTDHAWTNDRLLKLGYKETDRMGTEGFYIAPDGTRFSLDDTSDWCPWFRLHHIKGTTLDKLGLIS</sequence>
<dbReference type="eggNOG" id="ENOG5032XVR">
    <property type="taxonomic scope" value="Bacteria"/>
</dbReference>
<evidence type="ECO:0000313" key="2">
    <source>
        <dbReference type="EMBL" id="EFT82829.1"/>
    </source>
</evidence>
<comment type="caution">
    <text evidence="2">The sequence shown here is derived from an EMBL/GenBank/DDBJ whole genome shotgun (WGS) entry which is preliminary data.</text>
</comment>
<dbReference type="RefSeq" id="WP_006289520.1">
    <property type="nucleotide sequence ID" value="NZ_AP012333.1"/>
</dbReference>
<name>E6K241_PARDN</name>
<keyword evidence="1" id="KW-0812">Transmembrane</keyword>
<evidence type="ECO:0000256" key="1">
    <source>
        <dbReference type="SAM" id="Phobius"/>
    </source>
</evidence>
<keyword evidence="1" id="KW-1133">Transmembrane helix</keyword>
<protein>
    <submittedName>
        <fullName evidence="2">Uncharacterized protein</fullName>
    </submittedName>
</protein>
<organism evidence="2 3">
    <name type="scientific">Parascardovia denticolens DSM 10105 = JCM 12538</name>
    <dbReference type="NCBI Taxonomy" id="864564"/>
    <lineage>
        <taxon>Bacteria</taxon>
        <taxon>Bacillati</taxon>
        <taxon>Actinomycetota</taxon>
        <taxon>Actinomycetes</taxon>
        <taxon>Bifidobacteriales</taxon>
        <taxon>Bifidobacteriaceae</taxon>
        <taxon>Parascardovia</taxon>
    </lineage>
</organism>
<dbReference type="Proteomes" id="UP000004946">
    <property type="component" value="Chromosome"/>
</dbReference>
<keyword evidence="1" id="KW-0472">Membrane</keyword>
<feature type="transmembrane region" description="Helical" evidence="1">
    <location>
        <begin position="7"/>
        <end position="28"/>
    </location>
</feature>
<dbReference type="HOGENOM" id="CLU_133258_0_0_11"/>
<evidence type="ECO:0000313" key="3">
    <source>
        <dbReference type="Proteomes" id="UP000004946"/>
    </source>
</evidence>
<proteinExistence type="predicted"/>
<dbReference type="EMBL" id="AEON01000002">
    <property type="protein sequence ID" value="EFT82829.1"/>
    <property type="molecule type" value="Genomic_DNA"/>
</dbReference>